<dbReference type="InterPro" id="IPR011604">
    <property type="entry name" value="PDDEXK-like_dom_sf"/>
</dbReference>
<keyword evidence="8 15" id="KW-0067">ATP-binding</keyword>
<proteinExistence type="inferred from homology"/>
<comment type="domain">
    <text evidence="15">The C-terminal domain has nuclease activity and interacts with RecD. It interacts with RecA, facilitating its loading onto ssDNA.</text>
</comment>
<dbReference type="PROSITE" id="PS51217">
    <property type="entry name" value="UVRD_HELICASE_CTER"/>
    <property type="match status" value="1"/>
</dbReference>
<dbReference type="InterPro" id="IPR014017">
    <property type="entry name" value="DNA_helicase_UvrD-like_C"/>
</dbReference>
<evidence type="ECO:0000256" key="6">
    <source>
        <dbReference type="ARBA" id="ARBA00022806"/>
    </source>
</evidence>
<keyword evidence="9 15" id="KW-0460">Magnesium</keyword>
<comment type="domain">
    <text evidence="15">The N-terminal DNA-binding domain is a ssDNA-dependent ATPase and has ATP-dependent 3'-5' helicase function. This domain interacts with RecC.</text>
</comment>
<keyword evidence="6 15" id="KW-0347">Helicase</keyword>
<comment type="catalytic activity">
    <reaction evidence="14 15">
        <text>ATP + H2O = ADP + phosphate + H(+)</text>
        <dbReference type="Rhea" id="RHEA:13065"/>
        <dbReference type="ChEBI" id="CHEBI:15377"/>
        <dbReference type="ChEBI" id="CHEBI:15378"/>
        <dbReference type="ChEBI" id="CHEBI:30616"/>
        <dbReference type="ChEBI" id="CHEBI:43474"/>
        <dbReference type="ChEBI" id="CHEBI:456216"/>
        <dbReference type="EC" id="5.6.2.4"/>
    </reaction>
</comment>
<name>A0ABP9C864_9GAMM</name>
<accession>A0ABP9C864</accession>
<comment type="subunit">
    <text evidence="15">Heterotrimer of RecB, RecC and RecD. All subunits contribute to DNA-binding. Interacts with RecA.</text>
</comment>
<evidence type="ECO:0000313" key="19">
    <source>
        <dbReference type="EMBL" id="GAA4804317.1"/>
    </source>
</evidence>
<evidence type="ECO:0000256" key="11">
    <source>
        <dbReference type="ARBA" id="ARBA00023204"/>
    </source>
</evidence>
<dbReference type="Proteomes" id="UP001499959">
    <property type="component" value="Unassembled WGS sequence"/>
</dbReference>
<evidence type="ECO:0000256" key="8">
    <source>
        <dbReference type="ARBA" id="ARBA00022840"/>
    </source>
</evidence>
<feature type="region of interest" description="DNA-binding and helicase activity, interacts with RecC" evidence="15">
    <location>
        <begin position="1"/>
        <end position="773"/>
    </location>
</feature>
<dbReference type="Pfam" id="PF12705">
    <property type="entry name" value="PDDEXK_1"/>
    <property type="match status" value="1"/>
</dbReference>
<dbReference type="RefSeq" id="WP_345304536.1">
    <property type="nucleotide sequence ID" value="NZ_BAABJE010000018.1"/>
</dbReference>
<evidence type="ECO:0000256" key="4">
    <source>
        <dbReference type="ARBA" id="ARBA00022763"/>
    </source>
</evidence>
<comment type="catalytic activity">
    <reaction evidence="15">
        <text>Exonucleolytic cleavage (in the presence of ATP) in either 5'- to 3'- or 3'- to 5'-direction to yield 5'-phosphooligonucleotides.</text>
        <dbReference type="EC" id="3.1.11.5"/>
    </reaction>
</comment>
<dbReference type="PANTHER" id="PTHR11070:SF23">
    <property type="entry name" value="RECBCD ENZYME SUBUNIT RECB"/>
    <property type="match status" value="1"/>
</dbReference>
<reference evidence="20" key="1">
    <citation type="journal article" date="2019" name="Int. J. Syst. Evol. Microbiol.">
        <title>The Global Catalogue of Microorganisms (GCM) 10K type strain sequencing project: providing services to taxonomists for standard genome sequencing and annotation.</title>
        <authorList>
            <consortium name="The Broad Institute Genomics Platform"/>
            <consortium name="The Broad Institute Genome Sequencing Center for Infectious Disease"/>
            <person name="Wu L."/>
            <person name="Ma J."/>
        </authorList>
    </citation>
    <scope>NUCLEOTIDE SEQUENCE [LARGE SCALE GENOMIC DNA]</scope>
    <source>
        <strain evidence="20">JCM 18204</strain>
    </source>
</reference>
<organism evidence="19 20">
    <name type="scientific">Lysobacter hankyongensis</name>
    <dbReference type="NCBI Taxonomy" id="1176535"/>
    <lineage>
        <taxon>Bacteria</taxon>
        <taxon>Pseudomonadati</taxon>
        <taxon>Pseudomonadota</taxon>
        <taxon>Gammaproteobacteria</taxon>
        <taxon>Lysobacterales</taxon>
        <taxon>Lysobacteraceae</taxon>
        <taxon>Lysobacter</taxon>
    </lineage>
</organism>
<evidence type="ECO:0000256" key="2">
    <source>
        <dbReference type="ARBA" id="ARBA00022723"/>
    </source>
</evidence>
<dbReference type="PANTHER" id="PTHR11070">
    <property type="entry name" value="UVRD / RECB / PCRA DNA HELICASE FAMILY MEMBER"/>
    <property type="match status" value="1"/>
</dbReference>
<dbReference type="Pfam" id="PF13361">
    <property type="entry name" value="UvrD_C"/>
    <property type="match status" value="1"/>
</dbReference>
<keyword evidence="10 15" id="KW-0238">DNA-binding</keyword>
<keyword evidence="4 15" id="KW-0227">DNA damage</keyword>
<dbReference type="InterPro" id="IPR011335">
    <property type="entry name" value="Restrct_endonuc-II-like"/>
</dbReference>
<evidence type="ECO:0000256" key="7">
    <source>
        <dbReference type="ARBA" id="ARBA00022839"/>
    </source>
</evidence>
<comment type="caution">
    <text evidence="19">The sequence shown here is derived from an EMBL/GenBank/DDBJ whole genome shotgun (WGS) entry which is preliminary data.</text>
</comment>
<dbReference type="EC" id="5.6.2.4" evidence="15"/>
<dbReference type="Gene3D" id="1.10.486.10">
    <property type="entry name" value="PCRA, domain 4"/>
    <property type="match status" value="1"/>
</dbReference>
<feature type="binding site" evidence="15">
    <location>
        <position position="1020"/>
    </location>
    <ligand>
        <name>Mg(2+)</name>
        <dbReference type="ChEBI" id="CHEBI:18420"/>
    </ligand>
</feature>
<evidence type="ECO:0000313" key="20">
    <source>
        <dbReference type="Proteomes" id="UP001499959"/>
    </source>
</evidence>
<dbReference type="SUPFAM" id="SSF52540">
    <property type="entry name" value="P-loop containing nucleoside triphosphate hydrolases"/>
    <property type="match status" value="1"/>
</dbReference>
<keyword evidence="20" id="KW-1185">Reference proteome</keyword>
<comment type="catalytic activity">
    <reaction evidence="13 15">
        <text>Couples ATP hydrolysis with the unwinding of duplex DNA by translocating in the 3'-5' direction.</text>
        <dbReference type="EC" id="5.6.2.4"/>
    </reaction>
</comment>
<dbReference type="SUPFAM" id="SSF52980">
    <property type="entry name" value="Restriction endonuclease-like"/>
    <property type="match status" value="1"/>
</dbReference>
<evidence type="ECO:0000256" key="1">
    <source>
        <dbReference type="ARBA" id="ARBA00022722"/>
    </source>
</evidence>
<comment type="function">
    <text evidence="15">A helicase/nuclease that prepares dsDNA breaks (DSB) for recombinational DNA repair. Binds to DSBs and unwinds DNA via a highly rapid and processive ATP-dependent bidirectional helicase activity. Unwinds dsDNA until it encounters a Chi (crossover hotspot instigator) sequence from the 3' direction. Cuts ssDNA a few nucleotides 3' to the Chi site. The properties and activities of the enzyme are changed at Chi. The Chi-altered holoenzyme produces a long 3'-ssDNA overhang and facilitates RecA-binding to the ssDNA for homologous DNA recombination and repair. Holoenzyme degrades any linearized DNA that is unable to undergo homologous recombination. In the holoenzyme this subunit contributes ATPase, 3'-5' helicase, exonuclease activity and loads RecA onto ssDNA.</text>
</comment>
<evidence type="ECO:0000256" key="15">
    <source>
        <dbReference type="HAMAP-Rule" id="MF_01485"/>
    </source>
</evidence>
<evidence type="ECO:0000259" key="18">
    <source>
        <dbReference type="PROSITE" id="PS51217"/>
    </source>
</evidence>
<comment type="similarity">
    <text evidence="15">Belongs to the helicase family. UvrD subfamily.</text>
</comment>
<dbReference type="EC" id="3.1.11.5" evidence="15"/>
<evidence type="ECO:0000256" key="10">
    <source>
        <dbReference type="ARBA" id="ARBA00023125"/>
    </source>
</evidence>
<keyword evidence="11 15" id="KW-0234">DNA repair</keyword>
<evidence type="ECO:0000256" key="16">
    <source>
        <dbReference type="PROSITE-ProRule" id="PRU00560"/>
    </source>
</evidence>
<protein>
    <recommendedName>
        <fullName evidence="15">RecBCD enzyme subunit RecB</fullName>
        <ecNumber evidence="15">3.1.11.5</ecNumber>
        <ecNumber evidence="15">5.6.2.4</ecNumber>
    </recommendedName>
    <alternativeName>
        <fullName evidence="15">DNA 3'-5' helicase subunit RecB</fullName>
    </alternativeName>
    <alternativeName>
        <fullName evidence="15">Exonuclease V subunit RecB</fullName>
        <shortName evidence="15">ExoV subunit RecB</shortName>
    </alternativeName>
    <alternativeName>
        <fullName evidence="15">Helicase/nuclease RecBCD subunit RecB</fullName>
    </alternativeName>
</protein>
<sequence>MSASGHRPQPAGDSGDLGLSLPLRGLRLIEASAGTGKTFTLVTVLLRLLLERGVPIQQLLAVTFTRAATQELRKRLRQRLLAAQKVLDGATIRDDDSEANAAKAVLAQAGAQVDAATLRDRLRAALAQLDEALIATIHGFCQRALREFGFRAGLLADVELVDGAPEAWDEAAAQLWRRAAGEDGDPAQYALLREVWSHPAALAKDLPKLCDPARTTLPRADESEAAAALHALRAEAQTRFAALMQLRGERTQDQLIEAVWRASEDPAFAVALAERWPLLLIDEFQDTDPRQWDIFSRIHDAADPAQRLLCLIGDPKQAIYRFRGGDLATYLRARDRVRRLAETGGAAGEYALDANYRSRPAVLQALETVFTAHAQPFRDPRIEFHPLRAAGGAADADLRIDDANVPALTLHWLPPPAPDKTQHHSSNAYKGFRGKEDELPLLCATAVAAIADLLAHATLRGEPLRPSDIAVLTRSNDEALRMHRALAVAGLPAALLSKDGVFDSEAAGMLQTVLRALAEPGNPGLFRAALATPLLGFDAAAIEAFDSDPQRSARTIDDFDRAAALWRSRGPLPALLPFARQAAPRWLGEIGGARRLTDLLHLLELLQAEAPQHHGPAELLRWFAAQADASTRENDSRQLRLEADAGLIQITTMHKAKGLEYAVVVLPFVARSSEPPPSSLRIHDFHLDDTGPARAWLAKALPSSSDIDAKKLADDEDDAEAQRLLYVALTRAKYAIHAVWSRNGSTEDTALHWLLHDGARMGRKADTLDAAGMRARLDALAARDPGIAVRDVEIAALPAAIARAVAGVADRGAAPAVSPPVREARRRFTNDARLHSFSSLHAHNDDVEPMRGAEDESIAIADDEVEAASLGGTAFGNAVHAVLETADASAWRRDADAQATLLDDRWPDSQREPLERALLRQGLAATPAHLAQTARLVSRALNVRLPGDVRLCTLPASMQVREMAFHFRLRPTRIDAVYALLDAHGYPRARKPAQATLDGLMHGFIDLVYRDAAGRHYVLDYKTNRLPGYDPESLRRAIRHQDYDLQYLIYLVALRRWLKLRRGADYDDARDLGGAVYLFLRGIDLRGIDLREDEGVDAGASRSGVHVDPVSPALLSALDALFDGATEDRR</sequence>
<keyword evidence="12 15" id="KW-0413">Isomerase</keyword>
<dbReference type="PROSITE" id="PS51198">
    <property type="entry name" value="UVRD_HELICASE_ATP_BIND"/>
    <property type="match status" value="1"/>
</dbReference>
<dbReference type="InterPro" id="IPR004586">
    <property type="entry name" value="RecB"/>
</dbReference>
<keyword evidence="1 15" id="KW-0540">Nuclease</keyword>
<gene>
    <name evidence="15" type="primary">recB</name>
    <name evidence="19" type="ORF">GCM10023307_33820</name>
</gene>
<feature type="region of interest" description="Nuclease activity, interacts with RecD and RecA" evidence="15">
    <location>
        <begin position="831"/>
        <end position="1130"/>
    </location>
</feature>
<dbReference type="InterPro" id="IPR027417">
    <property type="entry name" value="P-loop_NTPase"/>
</dbReference>
<keyword evidence="5 15" id="KW-0378">Hydrolase</keyword>
<dbReference type="EMBL" id="BAABJE010000018">
    <property type="protein sequence ID" value="GAA4804317.1"/>
    <property type="molecule type" value="Genomic_DNA"/>
</dbReference>
<comment type="cofactor">
    <cofactor evidence="15">
        <name>Mg(2+)</name>
        <dbReference type="ChEBI" id="CHEBI:18420"/>
    </cofactor>
    <text evidence="15">Binds 1 Mg(2+) ion per subunit.</text>
</comment>
<dbReference type="InterPro" id="IPR038726">
    <property type="entry name" value="PDDEXK_AddAB-type"/>
</dbReference>
<evidence type="ECO:0000256" key="3">
    <source>
        <dbReference type="ARBA" id="ARBA00022741"/>
    </source>
</evidence>
<evidence type="ECO:0000256" key="9">
    <source>
        <dbReference type="ARBA" id="ARBA00022842"/>
    </source>
</evidence>
<feature type="active site" description="For nuclease activity" evidence="15">
    <location>
        <position position="1020"/>
    </location>
</feature>
<dbReference type="HAMAP" id="MF_01485">
    <property type="entry name" value="RecB"/>
    <property type="match status" value="1"/>
</dbReference>
<feature type="domain" description="UvrD-like helicase C-terminal" evidence="18">
    <location>
        <begin position="398"/>
        <end position="658"/>
    </location>
</feature>
<feature type="binding site" evidence="15">
    <location>
        <position position="1006"/>
    </location>
    <ligand>
        <name>Mg(2+)</name>
        <dbReference type="ChEBI" id="CHEBI:18420"/>
    </ligand>
</feature>
<evidence type="ECO:0000256" key="5">
    <source>
        <dbReference type="ARBA" id="ARBA00022801"/>
    </source>
</evidence>
<evidence type="ECO:0000259" key="17">
    <source>
        <dbReference type="PROSITE" id="PS51198"/>
    </source>
</evidence>
<dbReference type="InterPro" id="IPR000212">
    <property type="entry name" value="DNA_helicase_UvrD/REP"/>
</dbReference>
<dbReference type="Gene3D" id="3.40.50.300">
    <property type="entry name" value="P-loop containing nucleotide triphosphate hydrolases"/>
    <property type="match status" value="2"/>
</dbReference>
<evidence type="ECO:0000256" key="12">
    <source>
        <dbReference type="ARBA" id="ARBA00023235"/>
    </source>
</evidence>
<keyword evidence="2 15" id="KW-0479">Metal-binding</keyword>
<dbReference type="Gene3D" id="3.90.320.10">
    <property type="match status" value="1"/>
</dbReference>
<keyword evidence="3 15" id="KW-0547">Nucleotide-binding</keyword>
<keyword evidence="7 15" id="KW-0269">Exonuclease</keyword>
<feature type="domain" description="UvrD-like helicase ATP-binding" evidence="17">
    <location>
        <begin position="10"/>
        <end position="359"/>
    </location>
</feature>
<evidence type="ECO:0000256" key="13">
    <source>
        <dbReference type="ARBA" id="ARBA00034617"/>
    </source>
</evidence>
<feature type="binding site" evidence="15">
    <location>
        <position position="880"/>
    </location>
    <ligand>
        <name>Mg(2+)</name>
        <dbReference type="ChEBI" id="CHEBI:18420"/>
    </ligand>
</feature>
<dbReference type="InterPro" id="IPR014016">
    <property type="entry name" value="UvrD-like_ATP-bd"/>
</dbReference>
<feature type="binding site" evidence="16">
    <location>
        <begin position="31"/>
        <end position="38"/>
    </location>
    <ligand>
        <name>ATP</name>
        <dbReference type="ChEBI" id="CHEBI:30616"/>
    </ligand>
</feature>
<evidence type="ECO:0000256" key="14">
    <source>
        <dbReference type="ARBA" id="ARBA00048988"/>
    </source>
</evidence>
<dbReference type="Pfam" id="PF00580">
    <property type="entry name" value="UvrD-helicase"/>
    <property type="match status" value="1"/>
</dbReference>
<comment type="miscellaneous">
    <text evidence="15">In the RecBCD complex, RecB has a slow 3'-5' helicase, an exonuclease activity and loads RecA onto ssDNA, RecD has a fast 5'-3' helicase activity, while RecC stimulates the ATPase and processivity of the RecB helicase and contributes to recognition of the Chi site.</text>
</comment>
<dbReference type="CDD" id="cd22352">
    <property type="entry name" value="RecB_C-like"/>
    <property type="match status" value="1"/>
</dbReference>